<sequence>MAILNLQLISVIIFLVAALEAQESPATESETTTEATTTEDTTTEATTTEATTTEATGPPEPTTDSPEPTTDSPETTTICSSCPENSTTPTTDPLPKAINSLENGGYPFVKPGNHTTGVRQVRAHDGFHNLRSEKQWAHWNDAFTTTPKL</sequence>
<feature type="chain" id="PRO_5045784730" evidence="2">
    <location>
        <begin position="22"/>
        <end position="149"/>
    </location>
</feature>
<gene>
    <name evidence="4" type="primary">LOC108072491</name>
</gene>
<dbReference type="GeneID" id="108072491"/>
<keyword evidence="3" id="KW-1185">Reference proteome</keyword>
<evidence type="ECO:0000313" key="4">
    <source>
        <dbReference type="RefSeq" id="XP_017019147.2"/>
    </source>
</evidence>
<dbReference type="Proteomes" id="UP001652661">
    <property type="component" value="Chromosome 2L"/>
</dbReference>
<feature type="region of interest" description="Disordered" evidence="1">
    <location>
        <begin position="23"/>
        <end position="94"/>
    </location>
</feature>
<protein>
    <submittedName>
        <fullName evidence="4">CUB domain-containing protein</fullName>
    </submittedName>
</protein>
<dbReference type="OrthoDB" id="7858751at2759"/>
<evidence type="ECO:0000313" key="3">
    <source>
        <dbReference type="Proteomes" id="UP001652661"/>
    </source>
</evidence>
<evidence type="ECO:0000256" key="1">
    <source>
        <dbReference type="SAM" id="MobiDB-lite"/>
    </source>
</evidence>
<evidence type="ECO:0000256" key="2">
    <source>
        <dbReference type="SAM" id="SignalP"/>
    </source>
</evidence>
<proteinExistence type="predicted"/>
<dbReference type="AlphaFoldDB" id="A0A6P4HSX3"/>
<feature type="signal peptide" evidence="2">
    <location>
        <begin position="1"/>
        <end position="21"/>
    </location>
</feature>
<name>A0A6P4HSX3_DROKI</name>
<dbReference type="RefSeq" id="XP_017019147.2">
    <property type="nucleotide sequence ID" value="XM_017163658.3"/>
</dbReference>
<feature type="compositionally biased region" description="Polar residues" evidence="1">
    <location>
        <begin position="78"/>
        <end position="91"/>
    </location>
</feature>
<reference evidence="4" key="2">
    <citation type="submission" date="2025-08" db="UniProtKB">
        <authorList>
            <consortium name="RefSeq"/>
        </authorList>
    </citation>
    <scope>IDENTIFICATION</scope>
    <source>
        <strain evidence="4">14028-0561.14</strain>
        <tissue evidence="4">Whole fly</tissue>
    </source>
</reference>
<accession>A0A6P4HSX3</accession>
<feature type="compositionally biased region" description="Low complexity" evidence="1">
    <location>
        <begin position="23"/>
        <end position="77"/>
    </location>
</feature>
<organism evidence="3 4">
    <name type="scientific">Drosophila kikkawai</name>
    <name type="common">Fruit fly</name>
    <dbReference type="NCBI Taxonomy" id="30033"/>
    <lineage>
        <taxon>Eukaryota</taxon>
        <taxon>Metazoa</taxon>
        <taxon>Ecdysozoa</taxon>
        <taxon>Arthropoda</taxon>
        <taxon>Hexapoda</taxon>
        <taxon>Insecta</taxon>
        <taxon>Pterygota</taxon>
        <taxon>Neoptera</taxon>
        <taxon>Endopterygota</taxon>
        <taxon>Diptera</taxon>
        <taxon>Brachycera</taxon>
        <taxon>Muscomorpha</taxon>
        <taxon>Ephydroidea</taxon>
        <taxon>Drosophilidae</taxon>
        <taxon>Drosophila</taxon>
        <taxon>Sophophora</taxon>
    </lineage>
</organism>
<keyword evidence="2" id="KW-0732">Signal</keyword>
<reference evidence="3" key="1">
    <citation type="submission" date="2025-05" db="UniProtKB">
        <authorList>
            <consortium name="RefSeq"/>
        </authorList>
    </citation>
    <scope>NUCLEOTIDE SEQUENCE [LARGE SCALE GENOMIC DNA]</scope>
    <source>
        <strain evidence="3">14028-0561.14</strain>
    </source>
</reference>